<keyword evidence="1" id="KW-0768">Sushi</keyword>
<dbReference type="InterPro" id="IPR035976">
    <property type="entry name" value="Sushi/SCR/CCP_sf"/>
</dbReference>
<dbReference type="PANTHER" id="PTHR15060">
    <property type="entry name" value="INTERLEUKIN-15 RECEPTOR SUBUNIT ALPHA"/>
    <property type="match status" value="1"/>
</dbReference>
<keyword evidence="3" id="KW-0812">Transmembrane</keyword>
<dbReference type="InterPro" id="IPR000436">
    <property type="entry name" value="Sushi_SCR_CCP_dom"/>
</dbReference>
<gene>
    <name evidence="5" type="primary">LOC121402179</name>
</gene>
<proteinExistence type="predicted"/>
<feature type="compositionally biased region" description="Low complexity" evidence="2">
    <location>
        <begin position="125"/>
        <end position="137"/>
    </location>
</feature>
<evidence type="ECO:0000256" key="3">
    <source>
        <dbReference type="SAM" id="Phobius"/>
    </source>
</evidence>
<dbReference type="Gene3D" id="2.20.28.230">
    <property type="match status" value="1"/>
</dbReference>
<dbReference type="OrthoDB" id="9944172at2759"/>
<dbReference type="GeneID" id="121402179"/>
<dbReference type="AlphaFoldDB" id="A0A1L8GTS1"/>
<dbReference type="PaxDb" id="8355-A0A1L8GTS1"/>
<keyword evidence="3" id="KW-1133">Transmembrane helix</keyword>
<feature type="region of interest" description="Disordered" evidence="2">
    <location>
        <begin position="114"/>
        <end position="140"/>
    </location>
</feature>
<dbReference type="InterPro" id="IPR042372">
    <property type="entry name" value="IL15RA"/>
</dbReference>
<dbReference type="Proteomes" id="UP000186698">
    <property type="component" value="Chromosome 3S"/>
</dbReference>
<evidence type="ECO:0000256" key="1">
    <source>
        <dbReference type="PROSITE-ProRule" id="PRU00302"/>
    </source>
</evidence>
<feature type="transmembrane region" description="Helical" evidence="3">
    <location>
        <begin position="301"/>
        <end position="322"/>
    </location>
</feature>
<dbReference type="KEGG" id="xla:121402179"/>
<feature type="region of interest" description="Disordered" evidence="2">
    <location>
        <begin position="361"/>
        <end position="380"/>
    </location>
</feature>
<accession>A0A1L8GTS1</accession>
<comment type="caution">
    <text evidence="1">Lacks conserved residue(s) required for the propagation of feature annotation.</text>
</comment>
<evidence type="ECO:0000256" key="2">
    <source>
        <dbReference type="SAM" id="MobiDB-lite"/>
    </source>
</evidence>
<keyword evidence="3" id="KW-0472">Membrane</keyword>
<keyword evidence="4" id="KW-1185">Reference proteome</keyword>
<reference evidence="4" key="1">
    <citation type="submission" date="2024-06" db="UniProtKB">
        <authorList>
            <consortium name="RefSeq"/>
        </authorList>
    </citation>
    <scope>NUCLEOTIDE SEQUENCE [LARGE SCALE GENOMIC DNA]</scope>
    <source>
        <strain evidence="4">J_2021</strain>
    </source>
</reference>
<dbReference type="SUPFAM" id="SSF57535">
    <property type="entry name" value="Complement control module/SCR domain"/>
    <property type="match status" value="1"/>
</dbReference>
<name>A0A1L8GTS1_XENLA</name>
<reference evidence="5" key="2">
    <citation type="submission" date="2025-08" db="UniProtKB">
        <authorList>
            <consortium name="RefSeq"/>
        </authorList>
    </citation>
    <scope>IDENTIFICATION</scope>
    <source>
        <strain evidence="5">J_2021</strain>
        <tissue evidence="5">Erythrocytes</tissue>
    </source>
</reference>
<protein>
    <submittedName>
        <fullName evidence="5">Uncharacterized protein LOC121402179 isoform X1</fullName>
    </submittedName>
</protein>
<feature type="compositionally biased region" description="Basic and acidic residues" evidence="2">
    <location>
        <begin position="165"/>
        <end position="181"/>
    </location>
</feature>
<evidence type="ECO:0000313" key="4">
    <source>
        <dbReference type="Proteomes" id="UP000186698"/>
    </source>
</evidence>
<dbReference type="CTD" id="121402179"/>
<feature type="compositionally biased region" description="Polar residues" evidence="2">
    <location>
        <begin position="182"/>
        <end position="223"/>
    </location>
</feature>
<evidence type="ECO:0000313" key="5">
    <source>
        <dbReference type="RefSeq" id="XP_041444387.1"/>
    </source>
</evidence>
<dbReference type="OMA" id="AMSTEND"/>
<dbReference type="PROSITE" id="PS50923">
    <property type="entry name" value="SUSHI"/>
    <property type="match status" value="1"/>
</dbReference>
<sequence length="380" mass="41974">MEQTAMTWKLTEQDCGRWTNTRGQEKLFPVKRGGQLPRHIVHYYKTYRKTNSVCNAPKKVKHANDIKGEFHLDSVVRYSCLDGYKREAGTSNLAICMLINGIAQWNYGSTTCVRDPSLRPPPPTSSNSPTTFFPSDSNTSTNHVGTYEEFDFTVASTTEQTQEIAEPKKDTTSGTLKHNDPTTENVLSEPHASTSPRSFAMSTENDVNTRAQDTSQPSEVSSSGTTIAHVTLESSPNGQITSISEPEALTFPWSIGTSAEIDTTKGMLPATDPEQHVSKPPEFTTGQSLNNLGIKQKLSPGYISIGSVACISIIAISLILFLKYRHRAIYKPNLMQSEHSLTFDVVSKEDHEEELECLDNRDSISLSPNADGKTEEVTYL</sequence>
<dbReference type="GO" id="GO:0042010">
    <property type="term" value="F:interleukin-15 receptor activity"/>
    <property type="evidence" value="ECO:0007669"/>
    <property type="project" value="InterPro"/>
</dbReference>
<feature type="region of interest" description="Disordered" evidence="2">
    <location>
        <begin position="156"/>
        <end position="223"/>
    </location>
</feature>
<organism evidence="4 5">
    <name type="scientific">Xenopus laevis</name>
    <name type="common">African clawed frog</name>
    <dbReference type="NCBI Taxonomy" id="8355"/>
    <lineage>
        <taxon>Eukaryota</taxon>
        <taxon>Metazoa</taxon>
        <taxon>Chordata</taxon>
        <taxon>Craniata</taxon>
        <taxon>Vertebrata</taxon>
        <taxon>Euteleostomi</taxon>
        <taxon>Amphibia</taxon>
        <taxon>Batrachia</taxon>
        <taxon>Anura</taxon>
        <taxon>Pipoidea</taxon>
        <taxon>Pipidae</taxon>
        <taxon>Xenopodinae</taxon>
        <taxon>Xenopus</taxon>
        <taxon>Xenopus</taxon>
    </lineage>
</organism>
<dbReference type="RefSeq" id="XP_041444387.1">
    <property type="nucleotide sequence ID" value="XM_041588453.1"/>
</dbReference>
<dbReference type="PANTHER" id="PTHR15060:SF0">
    <property type="entry name" value="INTERLEUKIN-15 RECEPTOR SUBUNIT ALPHA"/>
    <property type="match status" value="1"/>
</dbReference>
<dbReference type="STRING" id="8355.A0A1L8GTS1"/>